<sequence length="58" mass="6754">MTKGLRPVTATDNCHRDIARDLLADLRRLDRQVKDGRLPNVLYRIMKRDQRTHLAQAA</sequence>
<organism evidence="1 2">
    <name type="scientific">Streptomyces incanus</name>
    <dbReference type="NCBI Taxonomy" id="887453"/>
    <lineage>
        <taxon>Bacteria</taxon>
        <taxon>Bacillati</taxon>
        <taxon>Actinomycetota</taxon>
        <taxon>Actinomycetes</taxon>
        <taxon>Kitasatosporales</taxon>
        <taxon>Streptomycetaceae</taxon>
        <taxon>Streptomyces</taxon>
    </lineage>
</organism>
<comment type="caution">
    <text evidence="1">The sequence shown here is derived from an EMBL/GenBank/DDBJ whole genome shotgun (WGS) entry which is preliminary data.</text>
</comment>
<proteinExistence type="predicted"/>
<accession>A0ABW0XY34</accession>
<evidence type="ECO:0000313" key="2">
    <source>
        <dbReference type="Proteomes" id="UP001596183"/>
    </source>
</evidence>
<dbReference type="RefSeq" id="WP_381218882.1">
    <property type="nucleotide sequence ID" value="NZ_JBHSPC010000122.1"/>
</dbReference>
<protein>
    <recommendedName>
        <fullName evidence="3">Transposase</fullName>
    </recommendedName>
</protein>
<evidence type="ECO:0000313" key="1">
    <source>
        <dbReference type="EMBL" id="MFC5674634.1"/>
    </source>
</evidence>
<name>A0ABW0XY34_9ACTN</name>
<evidence type="ECO:0008006" key="3">
    <source>
        <dbReference type="Google" id="ProtNLM"/>
    </source>
</evidence>
<dbReference type="EMBL" id="JBHSPC010000122">
    <property type="protein sequence ID" value="MFC5674634.1"/>
    <property type="molecule type" value="Genomic_DNA"/>
</dbReference>
<gene>
    <name evidence="1" type="ORF">ACFP2V_32585</name>
</gene>
<reference evidence="2" key="1">
    <citation type="journal article" date="2019" name="Int. J. Syst. Evol. Microbiol.">
        <title>The Global Catalogue of Microorganisms (GCM) 10K type strain sequencing project: providing services to taxonomists for standard genome sequencing and annotation.</title>
        <authorList>
            <consortium name="The Broad Institute Genomics Platform"/>
            <consortium name="The Broad Institute Genome Sequencing Center for Infectious Disease"/>
            <person name="Wu L."/>
            <person name="Ma J."/>
        </authorList>
    </citation>
    <scope>NUCLEOTIDE SEQUENCE [LARGE SCALE GENOMIC DNA]</scope>
    <source>
        <strain evidence="2">JCM 13852</strain>
    </source>
</reference>
<keyword evidence="2" id="KW-1185">Reference proteome</keyword>
<dbReference type="Proteomes" id="UP001596183">
    <property type="component" value="Unassembled WGS sequence"/>
</dbReference>